<reference evidence="5 6" key="1">
    <citation type="submission" date="2016-10" db="EMBL/GenBank/DDBJ databases">
        <authorList>
            <person name="Cai Z."/>
        </authorList>
    </citation>
    <scope>NUCLEOTIDE SEQUENCE [LARGE SCALE GENOMIC DNA]</scope>
</reference>
<dbReference type="EMBL" id="FNXT01000330">
    <property type="protein sequence ID" value="SZX63556.1"/>
    <property type="molecule type" value="Genomic_DNA"/>
</dbReference>
<organism evidence="5 6">
    <name type="scientific">Tetradesmus obliquus</name>
    <name type="common">Green alga</name>
    <name type="synonym">Acutodesmus obliquus</name>
    <dbReference type="NCBI Taxonomy" id="3088"/>
    <lineage>
        <taxon>Eukaryota</taxon>
        <taxon>Viridiplantae</taxon>
        <taxon>Chlorophyta</taxon>
        <taxon>core chlorophytes</taxon>
        <taxon>Chlorophyceae</taxon>
        <taxon>CS clade</taxon>
        <taxon>Sphaeropleales</taxon>
        <taxon>Scenedesmaceae</taxon>
        <taxon>Tetradesmus</taxon>
    </lineage>
</organism>
<dbReference type="InterPro" id="IPR035979">
    <property type="entry name" value="RBD_domain_sf"/>
</dbReference>
<dbReference type="STRING" id="3088.A0A383VGN7"/>
<gene>
    <name evidence="5" type="ORF">BQ4739_LOCUS4092</name>
</gene>
<dbReference type="AlphaFoldDB" id="A0A383VGN7"/>
<keyword evidence="1" id="KW-0677">Repeat</keyword>
<accession>A0A383VGN7</accession>
<keyword evidence="6" id="KW-1185">Reference proteome</keyword>
<dbReference type="InterPro" id="IPR050666">
    <property type="entry name" value="ESRP"/>
</dbReference>
<dbReference type="PROSITE" id="PS50102">
    <property type="entry name" value="RRM"/>
    <property type="match status" value="1"/>
</dbReference>
<dbReference type="GO" id="GO:0003723">
    <property type="term" value="F:RNA binding"/>
    <property type="evidence" value="ECO:0007669"/>
    <property type="project" value="UniProtKB-UniRule"/>
</dbReference>
<dbReference type="Gene3D" id="3.30.70.330">
    <property type="match status" value="2"/>
</dbReference>
<protein>
    <recommendedName>
        <fullName evidence="4">RRM domain-containing protein</fullName>
    </recommendedName>
</protein>
<dbReference type="CDD" id="cd12254">
    <property type="entry name" value="RRM_hnRNPH_ESRPs_RBM12_like"/>
    <property type="match status" value="1"/>
</dbReference>
<evidence type="ECO:0000256" key="2">
    <source>
        <dbReference type="ARBA" id="ARBA00022884"/>
    </source>
</evidence>
<evidence type="ECO:0000313" key="5">
    <source>
        <dbReference type="EMBL" id="SZX63556.1"/>
    </source>
</evidence>
<evidence type="ECO:0000313" key="6">
    <source>
        <dbReference type="Proteomes" id="UP000256970"/>
    </source>
</evidence>
<dbReference type="Proteomes" id="UP000256970">
    <property type="component" value="Unassembled WGS sequence"/>
</dbReference>
<evidence type="ECO:0000256" key="3">
    <source>
        <dbReference type="PROSITE-ProRule" id="PRU00176"/>
    </source>
</evidence>
<dbReference type="SUPFAM" id="SSF54928">
    <property type="entry name" value="RNA-binding domain, RBD"/>
    <property type="match status" value="2"/>
</dbReference>
<feature type="domain" description="RRM" evidence="4">
    <location>
        <begin position="28"/>
        <end position="103"/>
    </location>
</feature>
<evidence type="ECO:0000259" key="4">
    <source>
        <dbReference type="PROSITE" id="PS50102"/>
    </source>
</evidence>
<proteinExistence type="predicted"/>
<name>A0A383VGN7_TETOB</name>
<dbReference type="InterPro" id="IPR000504">
    <property type="entry name" value="RRM_dom"/>
</dbReference>
<sequence length="476" mass="50425">MPADVATSHQQPVLVQEFASKTAIARSPVLRLRGLPFLATTLDVKEFFSGFDLSDVYICRRNGRSTGEAYVVLHTPEAAQDALLQLNKKYMANRYIELFEAAEADLAAVKKVLEDSRLQGFVVRLRGLPYSASHADITLFLEGVALAEVDDAIVMAVSVDGRPSGEAYVELGDEQALSLAMTRHKELMGNRYIEVFNSSKVDKLMALQQARFHLGGQPRSRWMPRGPGGIMGPNGFQQQMMVMPGSSSSYTSGMADQLADALSATHLSVSPPHGGMGAACMLSYPAASAASVSPPNSAAAAAIAAGQRFLASPAASAASSAEFRMQQQQQVVAVPTDMGQMPGYCGARSAAMAAAPYQMTPSPMMVSPDGQTMYYMPPPQGMWPGQPRGMPAMPASAALVDASAAMAGAMRPMMMPADAVPQYMQPGIAPMMVPAPGMPQYAAPPYHQWAQGPGAAMRVMPGCSANAGYVYSQLGQ</sequence>
<dbReference type="PANTHER" id="PTHR13976">
    <property type="entry name" value="HETEROGENEOUS NUCLEAR RIBONUCLEOPROTEIN-RELATED"/>
    <property type="match status" value="1"/>
</dbReference>
<evidence type="ECO:0000256" key="1">
    <source>
        <dbReference type="ARBA" id="ARBA00022737"/>
    </source>
</evidence>
<dbReference type="Pfam" id="PF00076">
    <property type="entry name" value="RRM_1"/>
    <property type="match status" value="1"/>
</dbReference>
<dbReference type="SMART" id="SM00360">
    <property type="entry name" value="RRM"/>
    <property type="match status" value="2"/>
</dbReference>
<keyword evidence="2 3" id="KW-0694">RNA-binding</keyword>
<dbReference type="InterPro" id="IPR012677">
    <property type="entry name" value="Nucleotide-bd_a/b_plait_sf"/>
</dbReference>